<reference evidence="8" key="1">
    <citation type="submission" date="2016-10" db="EMBL/GenBank/DDBJ databases">
        <authorList>
            <person name="Varghese N."/>
            <person name="Submissions S."/>
        </authorList>
    </citation>
    <scope>NUCLEOTIDE SEQUENCE [LARGE SCALE GENOMIC DNA]</scope>
    <source>
        <strain evidence="8">S6-262</strain>
    </source>
</reference>
<sequence length="448" mass="48089">MTRHMVVPIYLLACLLLGGASQAGIAANLLLQIMAIPLIGWALWRLAQDGTSAQIRIPLALMGLLIVIALLQLVPLPPAIWTALPGRGSVVEGYRLLGVPLPWLPLTLAPYETLASILWLLPAFATLLAVIVLGAFRGRAIAAVIVAVTLVSVAIGAVQVVGGTSAYIYEKTSFGIAVGFFANGNHYATLMLVCIPFLAAWQTALLKRSRSARNASAIRLLVVAAYAVILVGLLTNASLAGIGLSVPVTLGTWLVFGRQRPQLRRGLAIVAAVATIAALLTIAIGPFGNNLFGEQKKDVELTRQTSFALTWRVAKNYLPIGSGTGSFVPIYRTQEPLSTIGRTYMNHAHNDWLELLLETGIVGIVLAAAFLTWWVSRVRAIWRAEEPDRFAQAAVIATAAIMLHSTVDYPLRTAALSAVFAMCIGLMSGIRPYVRPRRSEQTARHLSL</sequence>
<evidence type="ECO:0000313" key="8">
    <source>
        <dbReference type="Proteomes" id="UP000199206"/>
    </source>
</evidence>
<keyword evidence="4 5" id="KW-0472">Membrane</keyword>
<organism evidence="7 8">
    <name type="scientific">Sphingomonas gellani</name>
    <dbReference type="NCBI Taxonomy" id="1166340"/>
    <lineage>
        <taxon>Bacteria</taxon>
        <taxon>Pseudomonadati</taxon>
        <taxon>Pseudomonadota</taxon>
        <taxon>Alphaproteobacteria</taxon>
        <taxon>Sphingomonadales</taxon>
        <taxon>Sphingomonadaceae</taxon>
        <taxon>Sphingomonas</taxon>
    </lineage>
</organism>
<feature type="transmembrane region" description="Helical" evidence="5">
    <location>
        <begin position="143"/>
        <end position="167"/>
    </location>
</feature>
<evidence type="ECO:0000256" key="3">
    <source>
        <dbReference type="ARBA" id="ARBA00022989"/>
    </source>
</evidence>
<evidence type="ECO:0000256" key="4">
    <source>
        <dbReference type="ARBA" id="ARBA00023136"/>
    </source>
</evidence>
<dbReference type="PANTHER" id="PTHR37422:SF13">
    <property type="entry name" value="LIPOPOLYSACCHARIDE BIOSYNTHESIS PROTEIN PA4999-RELATED"/>
    <property type="match status" value="1"/>
</dbReference>
<feature type="transmembrane region" description="Helical" evidence="5">
    <location>
        <begin position="355"/>
        <end position="378"/>
    </location>
</feature>
<evidence type="ECO:0000313" key="7">
    <source>
        <dbReference type="EMBL" id="SEN63341.1"/>
    </source>
</evidence>
<name>A0A1H8I4Y4_9SPHN</name>
<feature type="domain" description="O-antigen ligase-related" evidence="6">
    <location>
        <begin position="225"/>
        <end position="367"/>
    </location>
</feature>
<evidence type="ECO:0000256" key="5">
    <source>
        <dbReference type="SAM" id="Phobius"/>
    </source>
</evidence>
<protein>
    <submittedName>
        <fullName evidence="7">O-antigen ligase</fullName>
    </submittedName>
</protein>
<feature type="transmembrane region" description="Helical" evidence="5">
    <location>
        <begin position="32"/>
        <end position="47"/>
    </location>
</feature>
<comment type="subcellular location">
    <subcellularLocation>
        <location evidence="1">Membrane</location>
        <topology evidence="1">Multi-pass membrane protein</topology>
    </subcellularLocation>
</comment>
<dbReference type="Proteomes" id="UP000199206">
    <property type="component" value="Unassembled WGS sequence"/>
</dbReference>
<feature type="transmembrane region" description="Helical" evidence="5">
    <location>
        <begin position="390"/>
        <end position="407"/>
    </location>
</feature>
<keyword evidence="3 5" id="KW-1133">Transmembrane helix</keyword>
<feature type="transmembrane region" description="Helical" evidence="5">
    <location>
        <begin position="59"/>
        <end position="81"/>
    </location>
</feature>
<dbReference type="EMBL" id="FOCF01000009">
    <property type="protein sequence ID" value="SEN63341.1"/>
    <property type="molecule type" value="Genomic_DNA"/>
</dbReference>
<feature type="transmembrane region" description="Helical" evidence="5">
    <location>
        <begin position="217"/>
        <end position="234"/>
    </location>
</feature>
<dbReference type="InterPro" id="IPR007016">
    <property type="entry name" value="O-antigen_ligase-rel_domated"/>
</dbReference>
<evidence type="ECO:0000256" key="2">
    <source>
        <dbReference type="ARBA" id="ARBA00022692"/>
    </source>
</evidence>
<dbReference type="STRING" id="1166340.SAMN05192583_3205"/>
<evidence type="ECO:0000256" key="1">
    <source>
        <dbReference type="ARBA" id="ARBA00004141"/>
    </source>
</evidence>
<dbReference type="OrthoDB" id="7628239at2"/>
<dbReference type="InterPro" id="IPR051533">
    <property type="entry name" value="WaaL-like"/>
</dbReference>
<keyword evidence="8" id="KW-1185">Reference proteome</keyword>
<feature type="transmembrane region" description="Helical" evidence="5">
    <location>
        <begin position="268"/>
        <end position="288"/>
    </location>
</feature>
<keyword evidence="7" id="KW-0436">Ligase</keyword>
<dbReference type="RefSeq" id="WP_093666721.1">
    <property type="nucleotide sequence ID" value="NZ_FOCF01000009.1"/>
</dbReference>
<feature type="transmembrane region" description="Helical" evidence="5">
    <location>
        <begin position="413"/>
        <end position="434"/>
    </location>
</feature>
<evidence type="ECO:0000259" key="6">
    <source>
        <dbReference type="Pfam" id="PF04932"/>
    </source>
</evidence>
<proteinExistence type="predicted"/>
<feature type="transmembrane region" description="Helical" evidence="5">
    <location>
        <begin position="240"/>
        <end position="256"/>
    </location>
</feature>
<dbReference type="GO" id="GO:0016020">
    <property type="term" value="C:membrane"/>
    <property type="evidence" value="ECO:0007669"/>
    <property type="project" value="UniProtKB-SubCell"/>
</dbReference>
<dbReference type="PANTHER" id="PTHR37422">
    <property type="entry name" value="TEICHURONIC ACID BIOSYNTHESIS PROTEIN TUAE"/>
    <property type="match status" value="1"/>
</dbReference>
<feature type="transmembrane region" description="Helical" evidence="5">
    <location>
        <begin position="114"/>
        <end position="136"/>
    </location>
</feature>
<keyword evidence="2 5" id="KW-0812">Transmembrane</keyword>
<dbReference type="AlphaFoldDB" id="A0A1H8I4Y4"/>
<dbReference type="GO" id="GO:0016874">
    <property type="term" value="F:ligase activity"/>
    <property type="evidence" value="ECO:0007669"/>
    <property type="project" value="UniProtKB-KW"/>
</dbReference>
<gene>
    <name evidence="7" type="ORF">SAMN05192583_3205</name>
</gene>
<accession>A0A1H8I4Y4</accession>
<dbReference type="Pfam" id="PF04932">
    <property type="entry name" value="Wzy_C"/>
    <property type="match status" value="1"/>
</dbReference>